<evidence type="ECO:0000256" key="1">
    <source>
        <dbReference type="SAM" id="Phobius"/>
    </source>
</evidence>
<name>A0AAW8UBH1_9ENTE</name>
<proteinExistence type="predicted"/>
<feature type="transmembrane region" description="Helical" evidence="1">
    <location>
        <begin position="12"/>
        <end position="39"/>
    </location>
</feature>
<keyword evidence="1" id="KW-1133">Transmembrane helix</keyword>
<evidence type="ECO:0000313" key="3">
    <source>
        <dbReference type="Proteomes" id="UP001268577"/>
    </source>
</evidence>
<reference evidence="2" key="1">
    <citation type="submission" date="2023-03" db="EMBL/GenBank/DDBJ databases">
        <authorList>
            <person name="Shen W."/>
            <person name="Cai J."/>
        </authorList>
    </citation>
    <scope>NUCLEOTIDE SEQUENCE</scope>
    <source>
        <strain evidence="2">P96-3</strain>
    </source>
</reference>
<dbReference type="Proteomes" id="UP001268577">
    <property type="component" value="Unassembled WGS sequence"/>
</dbReference>
<keyword evidence="1" id="KW-0472">Membrane</keyword>
<accession>A0AAW8UBH1</accession>
<protein>
    <submittedName>
        <fullName evidence="2">Uncharacterized protein</fullName>
    </submittedName>
</protein>
<evidence type="ECO:0000313" key="2">
    <source>
        <dbReference type="EMBL" id="MDT2834308.1"/>
    </source>
</evidence>
<keyword evidence="1" id="KW-0812">Transmembrane</keyword>
<gene>
    <name evidence="2" type="ORF">P7H70_09570</name>
</gene>
<comment type="caution">
    <text evidence="2">The sequence shown here is derived from an EMBL/GenBank/DDBJ whole genome shotgun (WGS) entry which is preliminary data.</text>
</comment>
<organism evidence="2 3">
    <name type="scientific">Vagococcus carniphilus</name>
    <dbReference type="NCBI Taxonomy" id="218144"/>
    <lineage>
        <taxon>Bacteria</taxon>
        <taxon>Bacillati</taxon>
        <taxon>Bacillota</taxon>
        <taxon>Bacilli</taxon>
        <taxon>Lactobacillales</taxon>
        <taxon>Enterococcaceae</taxon>
        <taxon>Vagococcus</taxon>
    </lineage>
</organism>
<dbReference type="RefSeq" id="WP_311985356.1">
    <property type="nucleotide sequence ID" value="NZ_JARQBZ010000017.1"/>
</dbReference>
<dbReference type="EMBL" id="JARQBZ010000017">
    <property type="protein sequence ID" value="MDT2834308.1"/>
    <property type="molecule type" value="Genomic_DNA"/>
</dbReference>
<dbReference type="AlphaFoldDB" id="A0AAW8UBH1"/>
<sequence>MNGLNELRKADLVLILVPVSNDNPLSIVILLSLMLLHFLGK</sequence>